<feature type="transmembrane region" description="Helical" evidence="2">
    <location>
        <begin position="21"/>
        <end position="44"/>
    </location>
</feature>
<keyword evidence="4" id="KW-1185">Reference proteome</keyword>
<accession>A0A512NEB2</accession>
<feature type="region of interest" description="Disordered" evidence="1">
    <location>
        <begin position="88"/>
        <end position="111"/>
    </location>
</feature>
<name>A0A512NEB2_9HYPH</name>
<protein>
    <submittedName>
        <fullName evidence="3">Uncharacterized protein</fullName>
    </submittedName>
</protein>
<gene>
    <name evidence="3" type="ORF">RSO01_44510</name>
</gene>
<feature type="transmembrane region" description="Helical" evidence="2">
    <location>
        <begin position="56"/>
        <end position="81"/>
    </location>
</feature>
<organism evidence="3 4">
    <name type="scientific">Reyranella soli</name>
    <dbReference type="NCBI Taxonomy" id="1230389"/>
    <lineage>
        <taxon>Bacteria</taxon>
        <taxon>Pseudomonadati</taxon>
        <taxon>Pseudomonadota</taxon>
        <taxon>Alphaproteobacteria</taxon>
        <taxon>Hyphomicrobiales</taxon>
        <taxon>Reyranellaceae</taxon>
        <taxon>Reyranella</taxon>
    </lineage>
</organism>
<proteinExistence type="predicted"/>
<keyword evidence="2" id="KW-1133">Transmembrane helix</keyword>
<evidence type="ECO:0000256" key="2">
    <source>
        <dbReference type="SAM" id="Phobius"/>
    </source>
</evidence>
<dbReference type="AlphaFoldDB" id="A0A512NEB2"/>
<keyword evidence="2" id="KW-0472">Membrane</keyword>
<dbReference type="RefSeq" id="WP_147151661.1">
    <property type="nucleotide sequence ID" value="NZ_BKAJ01000077.1"/>
</dbReference>
<sequence>MGTSQKMVLERAQSALAMLGGLSTKAIVTLVVCIGLGIVGIYYATTINSDIPLSDAGSVALIIGVTFSLILGIGLMALIFFSSRNGFDERSDVQSDGRTKSGEQATPDDRG</sequence>
<evidence type="ECO:0000313" key="4">
    <source>
        <dbReference type="Proteomes" id="UP000321058"/>
    </source>
</evidence>
<keyword evidence="2" id="KW-0812">Transmembrane</keyword>
<dbReference type="OrthoDB" id="7632567at2"/>
<dbReference type="Proteomes" id="UP000321058">
    <property type="component" value="Unassembled WGS sequence"/>
</dbReference>
<comment type="caution">
    <text evidence="3">The sequence shown here is derived from an EMBL/GenBank/DDBJ whole genome shotgun (WGS) entry which is preliminary data.</text>
</comment>
<dbReference type="EMBL" id="BKAJ01000077">
    <property type="protein sequence ID" value="GEP57285.1"/>
    <property type="molecule type" value="Genomic_DNA"/>
</dbReference>
<evidence type="ECO:0000313" key="3">
    <source>
        <dbReference type="EMBL" id="GEP57285.1"/>
    </source>
</evidence>
<evidence type="ECO:0000256" key="1">
    <source>
        <dbReference type="SAM" id="MobiDB-lite"/>
    </source>
</evidence>
<reference evidence="3 4" key="1">
    <citation type="submission" date="2019-07" db="EMBL/GenBank/DDBJ databases">
        <title>Whole genome shotgun sequence of Reyranella soli NBRC 108950.</title>
        <authorList>
            <person name="Hosoyama A."/>
            <person name="Uohara A."/>
            <person name="Ohji S."/>
            <person name="Ichikawa N."/>
        </authorList>
    </citation>
    <scope>NUCLEOTIDE SEQUENCE [LARGE SCALE GENOMIC DNA]</scope>
    <source>
        <strain evidence="3 4">NBRC 108950</strain>
    </source>
</reference>